<organism evidence="2 3">
    <name type="scientific">Brachybacterium nesterenkovii</name>
    <dbReference type="NCBI Taxonomy" id="47847"/>
    <lineage>
        <taxon>Bacteria</taxon>
        <taxon>Bacillati</taxon>
        <taxon>Actinomycetota</taxon>
        <taxon>Actinomycetes</taxon>
        <taxon>Micrococcales</taxon>
        <taxon>Dermabacteraceae</taxon>
        <taxon>Brachybacterium</taxon>
    </lineage>
</organism>
<dbReference type="GO" id="GO:0003677">
    <property type="term" value="F:DNA binding"/>
    <property type="evidence" value="ECO:0007669"/>
    <property type="project" value="InterPro"/>
</dbReference>
<dbReference type="SUPFAM" id="SSF46785">
    <property type="entry name" value="Winged helix' DNA-binding domain"/>
    <property type="match status" value="1"/>
</dbReference>
<proteinExistence type="predicted"/>
<dbReference type="Proteomes" id="UP000195981">
    <property type="component" value="Unassembled WGS sequence"/>
</dbReference>
<name>A0A1X6WST3_9MICO</name>
<dbReference type="InterPro" id="IPR038475">
    <property type="entry name" value="RecG_C_sf"/>
</dbReference>
<dbReference type="Pfam" id="PF09339">
    <property type="entry name" value="HTH_IclR"/>
    <property type="match status" value="1"/>
</dbReference>
<evidence type="ECO:0000313" key="2">
    <source>
        <dbReference type="EMBL" id="SLM87859.1"/>
    </source>
</evidence>
<keyword evidence="2" id="KW-0067">ATP-binding</keyword>
<keyword evidence="2" id="KW-0347">Helicase</keyword>
<dbReference type="InterPro" id="IPR036388">
    <property type="entry name" value="WH-like_DNA-bd_sf"/>
</dbReference>
<dbReference type="InterPro" id="IPR036390">
    <property type="entry name" value="WH_DNA-bd_sf"/>
</dbReference>
<reference evidence="2 3" key="1">
    <citation type="submission" date="2017-02" db="EMBL/GenBank/DDBJ databases">
        <authorList>
            <person name="Peterson S.W."/>
        </authorList>
    </citation>
    <scope>NUCLEOTIDE SEQUENCE [LARGE SCALE GENOMIC DNA]</scope>
    <source>
        <strain evidence="2 3">CIP104813</strain>
    </source>
</reference>
<dbReference type="Pfam" id="PF13749">
    <property type="entry name" value="HATPase_c_4"/>
    <property type="match status" value="1"/>
</dbReference>
<keyword evidence="3" id="KW-1185">Reference proteome</keyword>
<keyword evidence="2" id="KW-0547">Nucleotide-binding</keyword>
<dbReference type="GO" id="GO:0004386">
    <property type="term" value="F:helicase activity"/>
    <property type="evidence" value="ECO:0007669"/>
    <property type="project" value="UniProtKB-KW"/>
</dbReference>
<protein>
    <submittedName>
        <fullName evidence="2">ATP-dependent DNA helicase recG</fullName>
    </submittedName>
</protein>
<evidence type="ECO:0000313" key="3">
    <source>
        <dbReference type="Proteomes" id="UP000195981"/>
    </source>
</evidence>
<dbReference type="PANTHER" id="PTHR30595:SF6">
    <property type="entry name" value="SCHLAFEN ALBA-2 DOMAIN-CONTAINING PROTEIN"/>
    <property type="match status" value="1"/>
</dbReference>
<feature type="domain" description="HTH iclR-type" evidence="1">
    <location>
        <begin position="327"/>
        <end position="372"/>
    </location>
</feature>
<accession>A0A1X6WST3</accession>
<gene>
    <name evidence="2" type="ORF">FM110_00450</name>
</gene>
<dbReference type="PANTHER" id="PTHR30595">
    <property type="entry name" value="GLPR-RELATED TRANSCRIPTIONAL REPRESSOR"/>
    <property type="match status" value="1"/>
</dbReference>
<dbReference type="EMBL" id="FWFG01000007">
    <property type="protein sequence ID" value="SLM87859.1"/>
    <property type="molecule type" value="Genomic_DNA"/>
</dbReference>
<dbReference type="Gene3D" id="3.30.565.60">
    <property type="match status" value="1"/>
</dbReference>
<keyword evidence="2" id="KW-0378">Hydrolase</keyword>
<dbReference type="GO" id="GO:0006355">
    <property type="term" value="P:regulation of DNA-templated transcription"/>
    <property type="evidence" value="ECO:0007669"/>
    <property type="project" value="InterPro"/>
</dbReference>
<evidence type="ECO:0000259" key="1">
    <source>
        <dbReference type="Pfam" id="PF09339"/>
    </source>
</evidence>
<dbReference type="InterPro" id="IPR005471">
    <property type="entry name" value="Tscrpt_reg_IclR_N"/>
</dbReference>
<sequence length="388" mass="42669">MDFARPPVRNTAARLDIGDGRSVLRIDVPVSEHVHETNTGDAYLRVGDESKRLTYTQRRELDYDRGAVHFEGEPAADATLNDLSSGALRTYRAAVGSTADDLTALRARSLTTRDGGINHAGLLLLGQHPQQWLPHAFIRVLRFTDDDPGTGSRQRLEAGKDARFEGTVPEALSRASKCIGDWLPAHRALDASGRFTDVPIVPGPAWLEGLVNAVVHRSYSLAGDHVRVSLFPGRVEIESPGRFPGLADPNRPLEIARYARNPRIARVCADLGITLERGEGIRRIFEEMRTAGLTDPTYEQTSGSVRLILRASSRLDPRLSAALPRGAADVLTVLREQNRPLGTGEILEMTGRSRPWVRHVLTALESAGLITWNGKSARDPRATWEIIR</sequence>
<dbReference type="AlphaFoldDB" id="A0A1X6WST3"/>
<dbReference type="Gene3D" id="1.10.10.10">
    <property type="entry name" value="Winged helix-like DNA-binding domain superfamily/Winged helix DNA-binding domain"/>
    <property type="match status" value="1"/>
</dbReference>